<reference evidence="5 6" key="1">
    <citation type="submission" date="2018-01" db="EMBL/GenBank/DDBJ databases">
        <title>Draft genome sequence of Paucibacter aquatile CR182 isolated from freshwater of the Nakdong River.</title>
        <authorList>
            <person name="Choi A."/>
            <person name="Chung E.J."/>
        </authorList>
    </citation>
    <scope>NUCLEOTIDE SEQUENCE [LARGE SCALE GENOMIC DNA]</scope>
    <source>
        <strain evidence="5 6">CR182</strain>
    </source>
</reference>
<evidence type="ECO:0000313" key="6">
    <source>
        <dbReference type="Proteomes" id="UP000235916"/>
    </source>
</evidence>
<dbReference type="InterPro" id="IPR009057">
    <property type="entry name" value="Homeodomain-like_sf"/>
</dbReference>
<organism evidence="5 6">
    <name type="scientific">Kinneretia aquatilis</name>
    <dbReference type="NCBI Taxonomy" id="2070761"/>
    <lineage>
        <taxon>Bacteria</taxon>
        <taxon>Pseudomonadati</taxon>
        <taxon>Pseudomonadota</taxon>
        <taxon>Betaproteobacteria</taxon>
        <taxon>Burkholderiales</taxon>
        <taxon>Sphaerotilaceae</taxon>
        <taxon>Roseateles</taxon>
    </lineage>
</organism>
<evidence type="ECO:0000256" key="3">
    <source>
        <dbReference type="ARBA" id="ARBA00023163"/>
    </source>
</evidence>
<sequence>MPLPQPIGHRLNALHAHDLALSHCVPSLAAHEVPEHCHIEPQFVLVARGRYASTARGAADEGAGEGDPLLVFNPPGTVHADCFAASQPLAEARFISLDLGFGLWGSLSEAMVLPPEPVALPGPVARQLLARALRLTQSPDSEALDLDSLAAELTAAVAGDLERQHGRPSPWLLQCRDALRDDSQYTVGNHGLCKLAQELGRHPVYLARAFRSHFRCSPGDFARQHRLQRAANLLAHSRLSLSEVAQDCGFFDQPHLSRSFRARFGVTPGEYRIRAS</sequence>
<dbReference type="GO" id="GO:0003700">
    <property type="term" value="F:DNA-binding transcription factor activity"/>
    <property type="evidence" value="ECO:0007669"/>
    <property type="project" value="InterPro"/>
</dbReference>
<gene>
    <name evidence="5" type="ORF">C1O66_12560</name>
</gene>
<dbReference type="SMART" id="SM00342">
    <property type="entry name" value="HTH_ARAC"/>
    <property type="match status" value="1"/>
</dbReference>
<evidence type="ECO:0000313" key="5">
    <source>
        <dbReference type="EMBL" id="PND38271.1"/>
    </source>
</evidence>
<dbReference type="EMBL" id="POSP01000003">
    <property type="protein sequence ID" value="PND38271.1"/>
    <property type="molecule type" value="Genomic_DNA"/>
</dbReference>
<keyword evidence="6" id="KW-1185">Reference proteome</keyword>
<dbReference type="SUPFAM" id="SSF46689">
    <property type="entry name" value="Homeodomain-like"/>
    <property type="match status" value="1"/>
</dbReference>
<keyword evidence="1" id="KW-0805">Transcription regulation</keyword>
<dbReference type="PROSITE" id="PS00041">
    <property type="entry name" value="HTH_ARAC_FAMILY_1"/>
    <property type="match status" value="1"/>
</dbReference>
<comment type="caution">
    <text evidence="5">The sequence shown here is derived from an EMBL/GenBank/DDBJ whole genome shotgun (WGS) entry which is preliminary data.</text>
</comment>
<keyword evidence="2" id="KW-0238">DNA-binding</keyword>
<dbReference type="AlphaFoldDB" id="A0A2N8KXW6"/>
<evidence type="ECO:0000256" key="1">
    <source>
        <dbReference type="ARBA" id="ARBA00023015"/>
    </source>
</evidence>
<dbReference type="OrthoDB" id="9816344at2"/>
<feature type="domain" description="HTH araC/xylS-type" evidence="4">
    <location>
        <begin position="192"/>
        <end position="274"/>
    </location>
</feature>
<protein>
    <recommendedName>
        <fullName evidence="4">HTH araC/xylS-type domain-containing protein</fullName>
    </recommendedName>
</protein>
<dbReference type="Gene3D" id="1.10.10.60">
    <property type="entry name" value="Homeodomain-like"/>
    <property type="match status" value="2"/>
</dbReference>
<evidence type="ECO:0000256" key="2">
    <source>
        <dbReference type="ARBA" id="ARBA00023125"/>
    </source>
</evidence>
<proteinExistence type="predicted"/>
<accession>A0A2N8KXW6</accession>
<evidence type="ECO:0000259" key="4">
    <source>
        <dbReference type="PROSITE" id="PS01124"/>
    </source>
</evidence>
<dbReference type="Pfam" id="PF12833">
    <property type="entry name" value="HTH_18"/>
    <property type="match status" value="1"/>
</dbReference>
<dbReference type="Proteomes" id="UP000235916">
    <property type="component" value="Unassembled WGS sequence"/>
</dbReference>
<name>A0A2N8KXW6_9BURK</name>
<dbReference type="GO" id="GO:0043565">
    <property type="term" value="F:sequence-specific DNA binding"/>
    <property type="evidence" value="ECO:0007669"/>
    <property type="project" value="InterPro"/>
</dbReference>
<dbReference type="PANTHER" id="PTHR46796">
    <property type="entry name" value="HTH-TYPE TRANSCRIPTIONAL ACTIVATOR RHAS-RELATED"/>
    <property type="match status" value="1"/>
</dbReference>
<dbReference type="PROSITE" id="PS01124">
    <property type="entry name" value="HTH_ARAC_FAMILY_2"/>
    <property type="match status" value="1"/>
</dbReference>
<dbReference type="InterPro" id="IPR050204">
    <property type="entry name" value="AraC_XylS_family_regulators"/>
</dbReference>
<dbReference type="RefSeq" id="WP_102768189.1">
    <property type="nucleotide sequence ID" value="NZ_POSP01000003.1"/>
</dbReference>
<dbReference type="InterPro" id="IPR018062">
    <property type="entry name" value="HTH_AraC-typ_CS"/>
</dbReference>
<keyword evidence="3" id="KW-0804">Transcription</keyword>
<dbReference type="InterPro" id="IPR018060">
    <property type="entry name" value="HTH_AraC"/>
</dbReference>